<dbReference type="Proteomes" id="UP001431783">
    <property type="component" value="Unassembled WGS sequence"/>
</dbReference>
<evidence type="ECO:0000313" key="2">
    <source>
        <dbReference type="Proteomes" id="UP001431783"/>
    </source>
</evidence>
<name>A0AAW1UZF9_9CUCU</name>
<keyword evidence="2" id="KW-1185">Reference proteome</keyword>
<comment type="caution">
    <text evidence="1">The sequence shown here is derived from an EMBL/GenBank/DDBJ whole genome shotgun (WGS) entry which is preliminary data.</text>
</comment>
<dbReference type="EMBL" id="JARQZJ010000094">
    <property type="protein sequence ID" value="KAK9884954.1"/>
    <property type="molecule type" value="Genomic_DNA"/>
</dbReference>
<organism evidence="1 2">
    <name type="scientific">Henosepilachna vigintioctopunctata</name>
    <dbReference type="NCBI Taxonomy" id="420089"/>
    <lineage>
        <taxon>Eukaryota</taxon>
        <taxon>Metazoa</taxon>
        <taxon>Ecdysozoa</taxon>
        <taxon>Arthropoda</taxon>
        <taxon>Hexapoda</taxon>
        <taxon>Insecta</taxon>
        <taxon>Pterygota</taxon>
        <taxon>Neoptera</taxon>
        <taxon>Endopterygota</taxon>
        <taxon>Coleoptera</taxon>
        <taxon>Polyphaga</taxon>
        <taxon>Cucujiformia</taxon>
        <taxon>Coccinelloidea</taxon>
        <taxon>Coccinellidae</taxon>
        <taxon>Epilachninae</taxon>
        <taxon>Epilachnini</taxon>
        <taxon>Henosepilachna</taxon>
    </lineage>
</organism>
<protein>
    <submittedName>
        <fullName evidence="1">Uncharacterized protein</fullName>
    </submittedName>
</protein>
<gene>
    <name evidence="1" type="ORF">WA026_009190</name>
</gene>
<dbReference type="AlphaFoldDB" id="A0AAW1UZF9"/>
<proteinExistence type="predicted"/>
<accession>A0AAW1UZF9</accession>
<reference evidence="1 2" key="1">
    <citation type="submission" date="2023-03" db="EMBL/GenBank/DDBJ databases">
        <title>Genome insight into feeding habits of ladybird beetles.</title>
        <authorList>
            <person name="Li H.-S."/>
            <person name="Huang Y.-H."/>
            <person name="Pang H."/>
        </authorList>
    </citation>
    <scope>NUCLEOTIDE SEQUENCE [LARGE SCALE GENOMIC DNA]</scope>
    <source>
        <strain evidence="1">SYSU_2023b</strain>
        <tissue evidence="1">Whole body</tissue>
    </source>
</reference>
<evidence type="ECO:0000313" key="1">
    <source>
        <dbReference type="EMBL" id="KAK9884954.1"/>
    </source>
</evidence>
<sequence length="73" mass="8496">MPKCFSSKVTSFPGDFIRDRREKPTVRQSNQPVSTLTHLITSHSFQTGRPIFTLTFFSFFGRSRRLNEQKSVK</sequence>